<evidence type="ECO:0000313" key="3">
    <source>
        <dbReference type="Proteomes" id="UP000007490"/>
    </source>
</evidence>
<dbReference type="InterPro" id="IPR036938">
    <property type="entry name" value="PAP2/HPO_sf"/>
</dbReference>
<sequence>MDNIQNNHPSELETAKFISMVAHPPVISIPTFIILNYFLAGPDQFIVPTIISIIFGALIPISTSLILIKKMHTDLDITDRTKRTVPLIFAICSYLLGFLMLLWYGAPDIVSVLMLIYGTNTLLILIINFYWKISIHAMGIAGPTAAFIFTFGPLGIIVGLIIPLVMWSRLKLKKHTPSQVIAGSLLGLLSTWIQLSYLVPLIHP</sequence>
<evidence type="ECO:0000256" key="1">
    <source>
        <dbReference type="SAM" id="Phobius"/>
    </source>
</evidence>
<keyword evidence="1" id="KW-1133">Transmembrane helix</keyword>
<dbReference type="GeneID" id="10276464"/>
<name>F0T6R2_METLA</name>
<feature type="transmembrane region" description="Helical" evidence="1">
    <location>
        <begin position="143"/>
        <end position="168"/>
    </location>
</feature>
<keyword evidence="1" id="KW-0812">Transmembrane</keyword>
<dbReference type="eggNOG" id="arCOG07501">
    <property type="taxonomic scope" value="Archaea"/>
</dbReference>
<feature type="transmembrane region" description="Helical" evidence="1">
    <location>
        <begin position="112"/>
        <end position="131"/>
    </location>
</feature>
<keyword evidence="1" id="KW-0472">Membrane</keyword>
<feature type="transmembrane region" description="Helical" evidence="1">
    <location>
        <begin position="180"/>
        <end position="202"/>
    </location>
</feature>
<dbReference type="HOGENOM" id="CLU_093776_0_1_2"/>
<dbReference type="Proteomes" id="UP000007490">
    <property type="component" value="Chromosome"/>
</dbReference>
<proteinExistence type="predicted"/>
<dbReference type="STRING" id="877455.Metbo_0042"/>
<dbReference type="SUPFAM" id="SSF48317">
    <property type="entry name" value="Acid phosphatase/Vanadium-dependent haloperoxidase"/>
    <property type="match status" value="1"/>
</dbReference>
<reference evidence="2 3" key="2">
    <citation type="journal article" date="2014" name="Int. J. Syst. Evol. Microbiol.">
        <title>Methanobacterium paludis sp. nov. and a novel strain of Methanobacterium lacus isolated from northern peatlands.</title>
        <authorList>
            <person name="Cadillo-Quiroz H."/>
            <person name="Brauer S.L."/>
            <person name="Goodson N."/>
            <person name="Yavitt J.B."/>
            <person name="Zinder S.H."/>
        </authorList>
    </citation>
    <scope>NUCLEOTIDE SEQUENCE [LARGE SCALE GENOMIC DNA]</scope>
    <source>
        <strain evidence="2 3">AL-21</strain>
    </source>
</reference>
<feature type="transmembrane region" description="Helical" evidence="1">
    <location>
        <begin position="21"/>
        <end position="39"/>
    </location>
</feature>
<dbReference type="Gene3D" id="1.20.144.10">
    <property type="entry name" value="Phosphatidic acid phosphatase type 2/haloperoxidase"/>
    <property type="match status" value="1"/>
</dbReference>
<dbReference type="KEGG" id="mel:Metbo_0042"/>
<keyword evidence="3" id="KW-1185">Reference proteome</keyword>
<dbReference type="CDD" id="cd01610">
    <property type="entry name" value="PAP2_like"/>
    <property type="match status" value="1"/>
</dbReference>
<dbReference type="OrthoDB" id="77866at2157"/>
<evidence type="ECO:0000313" key="2">
    <source>
        <dbReference type="EMBL" id="ADZ08295.1"/>
    </source>
</evidence>
<feature type="transmembrane region" description="Helical" evidence="1">
    <location>
        <begin position="87"/>
        <end position="106"/>
    </location>
</feature>
<protein>
    <submittedName>
        <fullName evidence="2">Phosphoesterase PA-phosphatase related protein</fullName>
    </submittedName>
</protein>
<dbReference type="AlphaFoldDB" id="F0T6R2"/>
<reference evidence="3" key="1">
    <citation type="submission" date="2011-02" db="EMBL/GenBank/DDBJ databases">
        <title>Complete sequence of Methanobacterium sp. AL-21.</title>
        <authorList>
            <consortium name="US DOE Joint Genome Institute"/>
            <person name="Lucas S."/>
            <person name="Copeland A."/>
            <person name="Lapidus A."/>
            <person name="Cheng J.-F."/>
            <person name="Goodwin L."/>
            <person name="Pitluck S."/>
            <person name="Chertkov O."/>
            <person name="Detter J.C."/>
            <person name="Han C."/>
            <person name="Tapia R."/>
            <person name="Land M."/>
            <person name="Hauser L."/>
            <person name="Kyrpides N."/>
            <person name="Ivanova N."/>
            <person name="Mikhailova N."/>
            <person name="Pagani I."/>
            <person name="Cadillo-Quiroz H."/>
            <person name="Imachi H."/>
            <person name="Zinder S."/>
            <person name="Liu W."/>
            <person name="Woyke T."/>
        </authorList>
    </citation>
    <scope>NUCLEOTIDE SEQUENCE [LARGE SCALE GENOMIC DNA]</scope>
    <source>
        <strain evidence="3">AL-21</strain>
    </source>
</reference>
<accession>F0T6R2</accession>
<dbReference type="EMBL" id="CP002551">
    <property type="protein sequence ID" value="ADZ08295.1"/>
    <property type="molecule type" value="Genomic_DNA"/>
</dbReference>
<dbReference type="RefSeq" id="WP_013643646.1">
    <property type="nucleotide sequence ID" value="NC_015216.1"/>
</dbReference>
<gene>
    <name evidence="2" type="ordered locus">Metbo_0042</name>
</gene>
<feature type="transmembrane region" description="Helical" evidence="1">
    <location>
        <begin position="45"/>
        <end position="67"/>
    </location>
</feature>
<organism evidence="2 3">
    <name type="scientific">Methanobacterium lacus (strain AL-21)</name>
    <dbReference type="NCBI Taxonomy" id="877455"/>
    <lineage>
        <taxon>Archaea</taxon>
        <taxon>Methanobacteriati</taxon>
        <taxon>Methanobacteriota</taxon>
        <taxon>Methanomada group</taxon>
        <taxon>Methanobacteria</taxon>
        <taxon>Methanobacteriales</taxon>
        <taxon>Methanobacteriaceae</taxon>
        <taxon>Methanobacterium</taxon>
    </lineage>
</organism>